<organism evidence="4 5">
    <name type="scientific">Streptomyces jeddahensis</name>
    <dbReference type="NCBI Taxonomy" id="1716141"/>
    <lineage>
        <taxon>Bacteria</taxon>
        <taxon>Bacillati</taxon>
        <taxon>Actinomycetota</taxon>
        <taxon>Actinomycetes</taxon>
        <taxon>Kitasatosporales</taxon>
        <taxon>Streptomycetaceae</taxon>
        <taxon>Streptomyces</taxon>
    </lineage>
</organism>
<reference evidence="4 5" key="1">
    <citation type="submission" date="2015-12" db="EMBL/GenBank/DDBJ databases">
        <title>Genome sequence of Streptomyces sp. G25.</title>
        <authorList>
            <person name="Poehlein A."/>
            <person name="Roettig A."/>
            <person name="Hiessl S."/>
            <person name="Hauschild P."/>
            <person name="Schauer J."/>
            <person name="Madkour M.H."/>
            <person name="Al-Ansari A.M."/>
            <person name="Almakishah N.H."/>
            <person name="Steinbuechel A."/>
            <person name="Daniel R."/>
        </authorList>
    </citation>
    <scope>NUCLEOTIDE SEQUENCE [LARGE SCALE GENOMIC DNA]</scope>
    <source>
        <strain evidence="5">G25(2015)</strain>
    </source>
</reference>
<dbReference type="EMBL" id="LOHS01000088">
    <property type="protein sequence ID" value="OAH12623.1"/>
    <property type="molecule type" value="Genomic_DNA"/>
</dbReference>
<feature type="transmembrane region" description="Helical" evidence="2">
    <location>
        <begin position="65"/>
        <end position="82"/>
    </location>
</feature>
<dbReference type="STRING" id="1716141.STSP_39690"/>
<dbReference type="OrthoDB" id="3638638at2"/>
<evidence type="ECO:0000256" key="1">
    <source>
        <dbReference type="SAM" id="MobiDB-lite"/>
    </source>
</evidence>
<dbReference type="RefSeq" id="WP_078067319.1">
    <property type="nucleotide sequence ID" value="NZ_LOHS01000088.1"/>
</dbReference>
<dbReference type="InterPro" id="IPR005530">
    <property type="entry name" value="SPW"/>
</dbReference>
<feature type="transmembrane region" description="Helical" evidence="2">
    <location>
        <begin position="32"/>
        <end position="53"/>
    </location>
</feature>
<keyword evidence="2" id="KW-0812">Transmembrane</keyword>
<feature type="region of interest" description="Disordered" evidence="1">
    <location>
        <begin position="143"/>
        <end position="166"/>
    </location>
</feature>
<evidence type="ECO:0000313" key="5">
    <source>
        <dbReference type="Proteomes" id="UP000077381"/>
    </source>
</evidence>
<comment type="caution">
    <text evidence="4">The sequence shown here is derived from an EMBL/GenBank/DDBJ whole genome shotgun (WGS) entry which is preliminary data.</text>
</comment>
<dbReference type="Proteomes" id="UP000077381">
    <property type="component" value="Unassembled WGS sequence"/>
</dbReference>
<name>A0A177HP07_9ACTN</name>
<gene>
    <name evidence="4" type="ORF">STSP_39690</name>
</gene>
<proteinExistence type="predicted"/>
<evidence type="ECO:0000256" key="2">
    <source>
        <dbReference type="SAM" id="Phobius"/>
    </source>
</evidence>
<dbReference type="PATRIC" id="fig|1716141.3.peg.4175"/>
<sequence>MADVSHRGDITAHPDVSEMRDRYARILGGRDVVLVDAPVFLIGLYCAASPWILHFGASEPALVGHNLIMGVAIGLLALGFTVNPARMYGLSWAMCAIGVWLIISPWVVGRGPDAGVILNNVLIGALTVLLGLVCAGAAAKTGRETTTPGRATTAEPFTRTETRPEV</sequence>
<dbReference type="Pfam" id="PF03779">
    <property type="entry name" value="SPW"/>
    <property type="match status" value="1"/>
</dbReference>
<evidence type="ECO:0000259" key="3">
    <source>
        <dbReference type="Pfam" id="PF03779"/>
    </source>
</evidence>
<feature type="domain" description="SPW repeat-containing integral membrane" evidence="3">
    <location>
        <begin position="36"/>
        <end position="132"/>
    </location>
</feature>
<keyword evidence="5" id="KW-1185">Reference proteome</keyword>
<keyword evidence="2" id="KW-1133">Transmembrane helix</keyword>
<feature type="transmembrane region" description="Helical" evidence="2">
    <location>
        <begin position="114"/>
        <end position="139"/>
    </location>
</feature>
<accession>A0A177HP07</accession>
<feature type="transmembrane region" description="Helical" evidence="2">
    <location>
        <begin position="89"/>
        <end position="108"/>
    </location>
</feature>
<evidence type="ECO:0000313" key="4">
    <source>
        <dbReference type="EMBL" id="OAH12623.1"/>
    </source>
</evidence>
<dbReference type="AlphaFoldDB" id="A0A177HP07"/>
<keyword evidence="2" id="KW-0472">Membrane</keyword>
<protein>
    <submittedName>
        <fullName evidence="4">SPW repeat protein</fullName>
    </submittedName>
</protein>